<accession>A0A653C619</accession>
<dbReference type="OrthoDB" id="6247875at2759"/>
<proteinExistence type="predicted"/>
<reference evidence="2 3" key="1">
    <citation type="submission" date="2019-01" db="EMBL/GenBank/DDBJ databases">
        <authorList>
            <person name="Sayadi A."/>
        </authorList>
    </citation>
    <scope>NUCLEOTIDE SEQUENCE [LARGE SCALE GENOMIC DNA]</scope>
</reference>
<keyword evidence="3" id="KW-1185">Reference proteome</keyword>
<feature type="region of interest" description="Disordered" evidence="1">
    <location>
        <begin position="1"/>
        <end position="29"/>
    </location>
</feature>
<name>A0A653C619_CALMS</name>
<gene>
    <name evidence="2" type="ORF">CALMAC_LOCUS6254</name>
</gene>
<dbReference type="EMBL" id="CAACVG010006984">
    <property type="protein sequence ID" value="VEN42944.1"/>
    <property type="molecule type" value="Genomic_DNA"/>
</dbReference>
<evidence type="ECO:0000313" key="2">
    <source>
        <dbReference type="EMBL" id="VEN42944.1"/>
    </source>
</evidence>
<evidence type="ECO:0000313" key="3">
    <source>
        <dbReference type="Proteomes" id="UP000410492"/>
    </source>
</evidence>
<sequence length="280" mass="32479">MASDEDCNNTFSYPSIMEDATPSPAQTNHYANCLSPSSNAPSPLLQQQYREYYQDDMLPAAHVIPQVVPKAHQEMWPGVPTPDSYDYRQYDGSRFPAEYIRTGYSEALPVYAQRASFVPKMGGQGQKVTKEARIRRPMNAFMVWAKMLYPYFTGLLDFVKVVQLHLLISRFNILLSHQRDRLDESLCKALHLFYPQLFQTTLEKISLISVQNVLKQQKDNEKLLSLLQNLNMPEKIIGLIEQQYTNINFVKWENTTDAIKFRSEMWQYWNASGENPFKET</sequence>
<dbReference type="AlphaFoldDB" id="A0A653C619"/>
<organism evidence="2 3">
    <name type="scientific">Callosobruchus maculatus</name>
    <name type="common">Southern cowpea weevil</name>
    <name type="synonym">Pulse bruchid</name>
    <dbReference type="NCBI Taxonomy" id="64391"/>
    <lineage>
        <taxon>Eukaryota</taxon>
        <taxon>Metazoa</taxon>
        <taxon>Ecdysozoa</taxon>
        <taxon>Arthropoda</taxon>
        <taxon>Hexapoda</taxon>
        <taxon>Insecta</taxon>
        <taxon>Pterygota</taxon>
        <taxon>Neoptera</taxon>
        <taxon>Endopterygota</taxon>
        <taxon>Coleoptera</taxon>
        <taxon>Polyphaga</taxon>
        <taxon>Cucujiformia</taxon>
        <taxon>Chrysomeloidea</taxon>
        <taxon>Chrysomelidae</taxon>
        <taxon>Bruchinae</taxon>
        <taxon>Bruchini</taxon>
        <taxon>Callosobruchus</taxon>
    </lineage>
</organism>
<protein>
    <submittedName>
        <fullName evidence="2">Uncharacterized protein</fullName>
    </submittedName>
</protein>
<evidence type="ECO:0000256" key="1">
    <source>
        <dbReference type="SAM" id="MobiDB-lite"/>
    </source>
</evidence>
<feature type="non-terminal residue" evidence="2">
    <location>
        <position position="280"/>
    </location>
</feature>
<dbReference type="Proteomes" id="UP000410492">
    <property type="component" value="Unassembled WGS sequence"/>
</dbReference>